<dbReference type="EMBL" id="BSXN01001324">
    <property type="protein sequence ID" value="GME72620.1"/>
    <property type="molecule type" value="Genomic_DNA"/>
</dbReference>
<evidence type="ECO:0000256" key="2">
    <source>
        <dbReference type="ARBA" id="ARBA00022517"/>
    </source>
</evidence>
<feature type="domain" description="Bms1-type G" evidence="6">
    <location>
        <begin position="82"/>
        <end position="247"/>
    </location>
</feature>
<protein>
    <submittedName>
        <fullName evidence="7">Unnamed protein product</fullName>
    </submittedName>
</protein>
<dbReference type="GO" id="GO:0000462">
    <property type="term" value="P:maturation of SSU-rRNA from tricistronic rRNA transcript (SSU-rRNA, 5.8S rRNA, LSU-rRNA)"/>
    <property type="evidence" value="ECO:0007669"/>
    <property type="project" value="TreeGrafter"/>
</dbReference>
<sequence length="778" mass="88994">MAGSHSHRTTLKRKNKNFKSAHSSKRSLKAANKGRVEGSVKGGKGMKTPSKIERKNLANQIKANKIMKSLNERNLFSSSSAAERIVTIIPLTSNISAIDIINQLLSPITDEESPSITSEPSITSVKIKKFKANLKFIIPDKSNLISILDACKVSDFVILALSATEEIDPKVGEQIIRSIELQGISTVIGVIPDVVQAYPKKNLQQDVVKSLTSFYTHFFPNTEKLYTIENSSDALNAIRTLCQKFPKSITWRDNRGYLVADNITYEQKDPNNQMEGYIVVEGVARGLGFNADRLIHLPGFGDFQLAKIEKLVSNQRKLNNNNEDINMNSDSTDNFFPTENRDTLDELLPIEEMNEDEEWDVDEMNEDMERNYNSLSGGNIQSEKPKRLPKGISEYQAKWYLEDDLEDLIDEHGLQSDDDDEEVMYDDEEVEMQMDENDGRSGYEPSEMFVELTPEEEAKQLELYQRRAKDDLDFPDEIELNMNESAQKRLARYRGVKSLANCEWDFDEADPKRPSEWERYLRISNFKATKSKILKEYIRDSQVQAGERVRLYIEAPSYILERIQDPKIQPFVVYGLLEHEHKLGICNFSIQTWEGYDQPLKSKESIIVQYGPRRQVISPLYSGSTRNANNVAKFQRYLHPGNVSIATAITPVMFTNTPAIFYRQDHTTGQIEMIGHGTFLNTDHTRILAKRVVLTGEIFKIHKNVVTIRYMFFNSDDVINYKYIPLFTKMGRSGLIKESLGTHGYFKAIFDGKLNAQDIVGMSLYKRLWPKVSIMHQE</sequence>
<evidence type="ECO:0000313" key="8">
    <source>
        <dbReference type="Proteomes" id="UP001165120"/>
    </source>
</evidence>
<dbReference type="GO" id="GO:0030688">
    <property type="term" value="C:preribosome, small subunit precursor"/>
    <property type="evidence" value="ECO:0007669"/>
    <property type="project" value="TreeGrafter"/>
</dbReference>
<keyword evidence="8" id="KW-1185">Reference proteome</keyword>
<evidence type="ECO:0000256" key="1">
    <source>
        <dbReference type="ARBA" id="ARBA00004604"/>
    </source>
</evidence>
<evidence type="ECO:0000256" key="3">
    <source>
        <dbReference type="ARBA" id="ARBA00023242"/>
    </source>
</evidence>
<dbReference type="InterPro" id="IPR007034">
    <property type="entry name" value="BMS1_TSR1_C"/>
</dbReference>
<evidence type="ECO:0000313" key="7">
    <source>
        <dbReference type="EMBL" id="GME72620.1"/>
    </source>
</evidence>
<dbReference type="InterPro" id="IPR030387">
    <property type="entry name" value="G_Bms1/Tsr1_dom"/>
</dbReference>
<feature type="compositionally biased region" description="Basic residues" evidence="5">
    <location>
        <begin position="1"/>
        <end position="28"/>
    </location>
</feature>
<dbReference type="PANTHER" id="PTHR12858">
    <property type="entry name" value="RIBOSOME BIOGENESIS PROTEIN"/>
    <property type="match status" value="1"/>
</dbReference>
<dbReference type="PANTHER" id="PTHR12858:SF1">
    <property type="entry name" value="PRE-RRNA-PROCESSING PROTEIN TSR1 HOMOLOG"/>
    <property type="match status" value="1"/>
</dbReference>
<evidence type="ECO:0000256" key="5">
    <source>
        <dbReference type="SAM" id="MobiDB-lite"/>
    </source>
</evidence>
<name>A0A9W6T151_CANBO</name>
<feature type="region of interest" description="Disordered" evidence="5">
    <location>
        <begin position="1"/>
        <end position="49"/>
    </location>
</feature>
<dbReference type="SMART" id="SM01362">
    <property type="entry name" value="DUF663"/>
    <property type="match status" value="1"/>
</dbReference>
<comment type="caution">
    <text evidence="7">The sequence shown here is derived from an EMBL/GenBank/DDBJ whole genome shotgun (WGS) entry which is preliminary data.</text>
</comment>
<evidence type="ECO:0000259" key="6">
    <source>
        <dbReference type="PROSITE" id="PS51714"/>
    </source>
</evidence>
<dbReference type="InterPro" id="IPR012948">
    <property type="entry name" value="AARP2CN"/>
</dbReference>
<dbReference type="Proteomes" id="UP001165120">
    <property type="component" value="Unassembled WGS sequence"/>
</dbReference>
<dbReference type="GO" id="GO:0000479">
    <property type="term" value="P:endonucleolytic cleavage of tricistronic rRNA transcript (SSU-rRNA, 5.8S rRNA, LSU-rRNA)"/>
    <property type="evidence" value="ECO:0007669"/>
    <property type="project" value="TreeGrafter"/>
</dbReference>
<dbReference type="GO" id="GO:0005730">
    <property type="term" value="C:nucleolus"/>
    <property type="evidence" value="ECO:0007669"/>
    <property type="project" value="UniProtKB-SubCell"/>
</dbReference>
<dbReference type="GO" id="GO:0034511">
    <property type="term" value="F:U3 snoRNA binding"/>
    <property type="evidence" value="ECO:0007669"/>
    <property type="project" value="TreeGrafter"/>
</dbReference>
<comment type="subcellular location">
    <subcellularLocation>
        <location evidence="1">Nucleus</location>
        <location evidence="1">Nucleolus</location>
    </subcellularLocation>
</comment>
<dbReference type="GO" id="GO:0005525">
    <property type="term" value="F:GTP binding"/>
    <property type="evidence" value="ECO:0007669"/>
    <property type="project" value="TreeGrafter"/>
</dbReference>
<dbReference type="Pfam" id="PF22298">
    <property type="entry name" value="Tsr1_G-like"/>
    <property type="match status" value="1"/>
</dbReference>
<dbReference type="GO" id="GO:0003924">
    <property type="term" value="F:GTPase activity"/>
    <property type="evidence" value="ECO:0007669"/>
    <property type="project" value="TreeGrafter"/>
</dbReference>
<keyword evidence="3" id="KW-0539">Nucleus</keyword>
<keyword evidence="2" id="KW-0690">Ribosome biogenesis</keyword>
<evidence type="ECO:0000256" key="4">
    <source>
        <dbReference type="ARBA" id="ARBA00038288"/>
    </source>
</evidence>
<organism evidence="7 8">
    <name type="scientific">Candida boidinii</name>
    <name type="common">Yeast</name>
    <dbReference type="NCBI Taxonomy" id="5477"/>
    <lineage>
        <taxon>Eukaryota</taxon>
        <taxon>Fungi</taxon>
        <taxon>Dikarya</taxon>
        <taxon>Ascomycota</taxon>
        <taxon>Saccharomycotina</taxon>
        <taxon>Pichiomycetes</taxon>
        <taxon>Pichiales</taxon>
        <taxon>Pichiaceae</taxon>
        <taxon>Ogataea</taxon>
        <taxon>Ogataea/Candida clade</taxon>
    </lineage>
</organism>
<dbReference type="PROSITE" id="PS51714">
    <property type="entry name" value="G_BMS1"/>
    <property type="match status" value="1"/>
</dbReference>
<dbReference type="Pfam" id="PF04950">
    <property type="entry name" value="RIBIOP_C"/>
    <property type="match status" value="1"/>
</dbReference>
<dbReference type="AlphaFoldDB" id="A0A9W6T151"/>
<dbReference type="SMART" id="SM00785">
    <property type="entry name" value="AARP2CN"/>
    <property type="match status" value="1"/>
</dbReference>
<comment type="similarity">
    <text evidence="4">Belongs to the TRAFAC class translation factor GTPase superfamily. Bms1-like GTPase family. TSR1 subfamily.</text>
</comment>
<dbReference type="Pfam" id="PF08142">
    <property type="entry name" value="AARP2CN"/>
    <property type="match status" value="1"/>
</dbReference>
<dbReference type="InterPro" id="IPR039761">
    <property type="entry name" value="Bms1/Tsr1"/>
</dbReference>
<gene>
    <name evidence="7" type="ORF">Cboi02_000369200</name>
</gene>
<proteinExistence type="inferred from homology"/>
<reference evidence="7" key="1">
    <citation type="submission" date="2023-04" db="EMBL/GenBank/DDBJ databases">
        <title>Candida boidinii NBRC 10035.</title>
        <authorList>
            <person name="Ichikawa N."/>
            <person name="Sato H."/>
            <person name="Tonouchi N."/>
        </authorList>
    </citation>
    <scope>NUCLEOTIDE SEQUENCE</scope>
    <source>
        <strain evidence="7">NBRC 10035</strain>
    </source>
</reference>
<accession>A0A9W6T151</accession>